<gene>
    <name evidence="1" type="ORF">NCTC12022_00204</name>
</gene>
<dbReference type="EMBL" id="UASS01000001">
    <property type="protein sequence ID" value="SPX59383.1"/>
    <property type="molecule type" value="Genomic_DNA"/>
</dbReference>
<reference evidence="1 2" key="1">
    <citation type="submission" date="2018-06" db="EMBL/GenBank/DDBJ databases">
        <authorList>
            <consortium name="Pathogen Informatics"/>
            <person name="Doyle S."/>
        </authorList>
    </citation>
    <scope>NUCLEOTIDE SEQUENCE [LARGE SCALE GENOMIC DNA]</scope>
    <source>
        <strain evidence="1 2">NCTC12022</strain>
    </source>
</reference>
<protein>
    <submittedName>
        <fullName evidence="1">Uncharacterized protein</fullName>
    </submittedName>
</protein>
<evidence type="ECO:0000313" key="1">
    <source>
        <dbReference type="EMBL" id="SPX59383.1"/>
    </source>
</evidence>
<proteinExistence type="predicted"/>
<sequence length="85" mass="9686">MHTNAAKGTEVHSGEQFGIRGYWVNKDPDNPDVVYIEDIEDEVPEHKGSYCQFWCMSKISSSGLPVRLFNNLHSVFKLNVINNKC</sequence>
<dbReference type="Proteomes" id="UP000251942">
    <property type="component" value="Unassembled WGS sequence"/>
</dbReference>
<dbReference type="AlphaFoldDB" id="A0A2X1QMZ6"/>
<organism evidence="1 2">
    <name type="scientific">Legionella feeleii</name>
    <dbReference type="NCBI Taxonomy" id="453"/>
    <lineage>
        <taxon>Bacteria</taxon>
        <taxon>Pseudomonadati</taxon>
        <taxon>Pseudomonadota</taxon>
        <taxon>Gammaproteobacteria</taxon>
        <taxon>Legionellales</taxon>
        <taxon>Legionellaceae</taxon>
        <taxon>Legionella</taxon>
    </lineage>
</organism>
<name>A0A2X1QMZ6_9GAMM</name>
<accession>A0A2X1QMZ6</accession>
<evidence type="ECO:0000313" key="2">
    <source>
        <dbReference type="Proteomes" id="UP000251942"/>
    </source>
</evidence>